<evidence type="ECO:0000313" key="2">
    <source>
        <dbReference type="EMBL" id="KAK9149304.1"/>
    </source>
</evidence>
<comment type="caution">
    <text evidence="2">The sequence shown here is derived from an EMBL/GenBank/DDBJ whole genome shotgun (WGS) entry which is preliminary data.</text>
</comment>
<evidence type="ECO:0000256" key="1">
    <source>
        <dbReference type="SAM" id="MobiDB-lite"/>
    </source>
</evidence>
<feature type="region of interest" description="Disordered" evidence="1">
    <location>
        <begin position="1"/>
        <end position="20"/>
    </location>
</feature>
<evidence type="ECO:0000313" key="3">
    <source>
        <dbReference type="Proteomes" id="UP001419268"/>
    </source>
</evidence>
<accession>A0AAP0PNT6</accession>
<proteinExistence type="predicted"/>
<dbReference type="Proteomes" id="UP001419268">
    <property type="component" value="Unassembled WGS sequence"/>
</dbReference>
<sequence length="83" mass="8913">MSFSYTSTSIVGNDSSSSSSLLSSISASLFATASLKEIWVHQRGTDGDEGFSTMESESCAMSNRIVNKNGGTEYTLKLKVIFE</sequence>
<dbReference type="EMBL" id="JBBNAG010000003">
    <property type="protein sequence ID" value="KAK9149304.1"/>
    <property type="molecule type" value="Genomic_DNA"/>
</dbReference>
<dbReference type="AlphaFoldDB" id="A0AAP0PNT6"/>
<gene>
    <name evidence="2" type="ORF">Scep_008061</name>
</gene>
<name>A0AAP0PNT6_9MAGN</name>
<feature type="compositionally biased region" description="Polar residues" evidence="1">
    <location>
        <begin position="1"/>
        <end position="14"/>
    </location>
</feature>
<reference evidence="2 3" key="1">
    <citation type="submission" date="2024-01" db="EMBL/GenBank/DDBJ databases">
        <title>Genome assemblies of Stephania.</title>
        <authorList>
            <person name="Yang L."/>
        </authorList>
    </citation>
    <scope>NUCLEOTIDE SEQUENCE [LARGE SCALE GENOMIC DNA]</scope>
    <source>
        <strain evidence="2">JXDWG</strain>
        <tissue evidence="2">Leaf</tissue>
    </source>
</reference>
<organism evidence="2 3">
    <name type="scientific">Stephania cephalantha</name>
    <dbReference type="NCBI Taxonomy" id="152367"/>
    <lineage>
        <taxon>Eukaryota</taxon>
        <taxon>Viridiplantae</taxon>
        <taxon>Streptophyta</taxon>
        <taxon>Embryophyta</taxon>
        <taxon>Tracheophyta</taxon>
        <taxon>Spermatophyta</taxon>
        <taxon>Magnoliopsida</taxon>
        <taxon>Ranunculales</taxon>
        <taxon>Menispermaceae</taxon>
        <taxon>Menispermoideae</taxon>
        <taxon>Cissampelideae</taxon>
        <taxon>Stephania</taxon>
    </lineage>
</organism>
<protein>
    <submittedName>
        <fullName evidence="2">Uncharacterized protein</fullName>
    </submittedName>
</protein>
<keyword evidence="3" id="KW-1185">Reference proteome</keyword>